<feature type="active site" description="Nucleophile" evidence="4">
    <location>
        <position position="192"/>
    </location>
</feature>
<keyword evidence="2" id="KW-0058">Aromatic hydrocarbons catabolism</keyword>
<dbReference type="Pfam" id="PF06441">
    <property type="entry name" value="EHN"/>
    <property type="match status" value="1"/>
</dbReference>
<dbReference type="EMBL" id="FUWZ01000005">
    <property type="protein sequence ID" value="SKA40705.1"/>
    <property type="molecule type" value="Genomic_DNA"/>
</dbReference>
<evidence type="ECO:0000256" key="1">
    <source>
        <dbReference type="ARBA" id="ARBA00010088"/>
    </source>
</evidence>
<keyword evidence="7" id="KW-1185">Reference proteome</keyword>
<evidence type="ECO:0000256" key="2">
    <source>
        <dbReference type="ARBA" id="ARBA00022797"/>
    </source>
</evidence>
<dbReference type="PANTHER" id="PTHR21661">
    <property type="entry name" value="EPOXIDE HYDROLASE 1-RELATED"/>
    <property type="match status" value="1"/>
</dbReference>
<name>A0A1T4TJS7_9BACT</name>
<keyword evidence="3" id="KW-0378">Hydrolase</keyword>
<accession>A0A1T4TJS7</accession>
<reference evidence="7" key="1">
    <citation type="submission" date="2017-02" db="EMBL/GenBank/DDBJ databases">
        <authorList>
            <person name="Varghese N."/>
            <person name="Submissions S."/>
        </authorList>
    </citation>
    <scope>NUCLEOTIDE SEQUENCE [LARGE SCALE GENOMIC DNA]</scope>
    <source>
        <strain evidence="7">DSM 22224</strain>
    </source>
</reference>
<evidence type="ECO:0000256" key="4">
    <source>
        <dbReference type="PIRSR" id="PIRSR001112-1"/>
    </source>
</evidence>
<dbReference type="GO" id="GO:0097176">
    <property type="term" value="P:epoxide metabolic process"/>
    <property type="evidence" value="ECO:0007669"/>
    <property type="project" value="TreeGrafter"/>
</dbReference>
<organism evidence="6 7">
    <name type="scientific">Chitinophaga eiseniae</name>
    <dbReference type="NCBI Taxonomy" id="634771"/>
    <lineage>
        <taxon>Bacteria</taxon>
        <taxon>Pseudomonadati</taxon>
        <taxon>Bacteroidota</taxon>
        <taxon>Chitinophagia</taxon>
        <taxon>Chitinophagales</taxon>
        <taxon>Chitinophagaceae</taxon>
        <taxon>Chitinophaga</taxon>
    </lineage>
</organism>
<dbReference type="PANTHER" id="PTHR21661:SF35">
    <property type="entry name" value="EPOXIDE HYDROLASE"/>
    <property type="match status" value="1"/>
</dbReference>
<dbReference type="InterPro" id="IPR000639">
    <property type="entry name" value="Epox_hydrolase-like"/>
</dbReference>
<feature type="domain" description="Epoxide hydrolase N-terminal" evidence="5">
    <location>
        <begin position="30"/>
        <end position="135"/>
    </location>
</feature>
<dbReference type="STRING" id="634771.SAMN04488128_105245"/>
<gene>
    <name evidence="6" type="ORF">SAMN04488128_105245</name>
</gene>
<dbReference type="PRINTS" id="PR00412">
    <property type="entry name" value="EPOXHYDRLASE"/>
</dbReference>
<evidence type="ECO:0000259" key="5">
    <source>
        <dbReference type="Pfam" id="PF06441"/>
    </source>
</evidence>
<evidence type="ECO:0000256" key="3">
    <source>
        <dbReference type="ARBA" id="ARBA00022801"/>
    </source>
</evidence>
<comment type="similarity">
    <text evidence="1">Belongs to the peptidase S33 family.</text>
</comment>
<dbReference type="AlphaFoldDB" id="A0A1T4TJS7"/>
<dbReference type="GO" id="GO:0004301">
    <property type="term" value="F:epoxide hydrolase activity"/>
    <property type="evidence" value="ECO:0007669"/>
    <property type="project" value="TreeGrafter"/>
</dbReference>
<dbReference type="InterPro" id="IPR010497">
    <property type="entry name" value="Epoxide_hydro_N"/>
</dbReference>
<dbReference type="InterPro" id="IPR029058">
    <property type="entry name" value="AB_hydrolase_fold"/>
</dbReference>
<dbReference type="SUPFAM" id="SSF53474">
    <property type="entry name" value="alpha/beta-Hydrolases"/>
    <property type="match status" value="1"/>
</dbReference>
<dbReference type="InterPro" id="IPR016292">
    <property type="entry name" value="Epoxide_hydrolase"/>
</dbReference>
<feature type="active site" description="Proton acceptor" evidence="4">
    <location>
        <position position="370"/>
    </location>
</feature>
<evidence type="ECO:0000313" key="7">
    <source>
        <dbReference type="Proteomes" id="UP000190367"/>
    </source>
</evidence>
<dbReference type="Gene3D" id="3.40.50.1820">
    <property type="entry name" value="alpha/beta hydrolase"/>
    <property type="match status" value="1"/>
</dbReference>
<protein>
    <submittedName>
        <fullName evidence="6">Pimeloyl-ACP methyl ester carboxylesterase</fullName>
    </submittedName>
</protein>
<evidence type="ECO:0000313" key="6">
    <source>
        <dbReference type="EMBL" id="SKA40705.1"/>
    </source>
</evidence>
<sequence length="394" mass="44092">MKQLVLLFSVTVIAITALSQPTKQDRMFTVKPFKIDVQQSVLDDLNNRLRQTRWPDAPDNAGWNYGTDPVFLRDLVAYWQNGYDWRKQEAALNKFPQFTVEIDGVSIHFLHIKSPNANAKPLLLVHGWPDCFYRFHKVIPLLTNDYDLVIPSIPGFGFSGHTAMTDDGSAKVFATLMKDVLGYQSYYAAGGDVGSGIVKSLANLYPENVAAIHLTDVGYPNGSEDWSTMSPAEQAFGQFIQQWWFREGAYAMLHATKPQTQAYGLNDSPTGLASWIVEKFNAWRTPGGTLEEHFTKDELLTNIMIYWVSQTINSSMRTYAVGAFQQLASGQKVNTPTGVAVFAGDAPTPKEWAERKANVKRFTVMEKGGHFAALEAPELWVKEVDAFFKSEGIK</sequence>
<proteinExistence type="inferred from homology"/>
<dbReference type="Proteomes" id="UP000190367">
    <property type="component" value="Unassembled WGS sequence"/>
</dbReference>
<feature type="active site" description="Proton donor" evidence="4">
    <location>
        <position position="319"/>
    </location>
</feature>
<dbReference type="PIRSF" id="PIRSF001112">
    <property type="entry name" value="Epoxide_hydrolase"/>
    <property type="match status" value="1"/>
</dbReference>